<dbReference type="RefSeq" id="WP_109940517.1">
    <property type="nucleotide sequence ID" value="NZ_CP176366.1"/>
</dbReference>
<gene>
    <name evidence="2" type="ORF">DLD82_07600</name>
</gene>
<dbReference type="AlphaFoldDB" id="A0A2V2N880"/>
<dbReference type="PROSITE" id="PS01276">
    <property type="entry name" value="PEPTIDASE_U32"/>
    <property type="match status" value="1"/>
</dbReference>
<evidence type="ECO:0000259" key="1">
    <source>
        <dbReference type="Pfam" id="PF12392"/>
    </source>
</evidence>
<dbReference type="Pfam" id="PF12392">
    <property type="entry name" value="DUF3656"/>
    <property type="match status" value="1"/>
</dbReference>
<dbReference type="InterPro" id="IPR051454">
    <property type="entry name" value="RNA/ubiquinone_mod_enzymes"/>
</dbReference>
<dbReference type="Pfam" id="PF01136">
    <property type="entry name" value="Peptidase_U32"/>
    <property type="match status" value="2"/>
</dbReference>
<reference evidence="2 3" key="1">
    <citation type="submission" date="2018-05" db="EMBL/GenBank/DDBJ databases">
        <title>Draft genome of Methanospirillum stamsii Pt1.</title>
        <authorList>
            <person name="Dueholm M.S."/>
            <person name="Nielsen P.H."/>
            <person name="Bakmann L.F."/>
            <person name="Otzen D.E."/>
        </authorList>
    </citation>
    <scope>NUCLEOTIDE SEQUENCE [LARGE SCALE GENOMIC DNA]</scope>
    <source>
        <strain evidence="2 3">Pt1</strain>
    </source>
</reference>
<accession>A0A2V2N880</accession>
<dbReference type="InterPro" id="IPR020988">
    <property type="entry name" value="Pept_U32_collagenase"/>
</dbReference>
<comment type="caution">
    <text evidence="2">The sequence shown here is derived from an EMBL/GenBank/DDBJ whole genome shotgun (WGS) entry which is preliminary data.</text>
</comment>
<dbReference type="PANTHER" id="PTHR30217:SF10">
    <property type="entry name" value="23S RRNA 5-HYDROXYCYTIDINE C2501 SYNTHASE"/>
    <property type="match status" value="1"/>
</dbReference>
<evidence type="ECO:0000313" key="2">
    <source>
        <dbReference type="EMBL" id="PWR74755.1"/>
    </source>
</evidence>
<evidence type="ECO:0000313" key="3">
    <source>
        <dbReference type="Proteomes" id="UP000245934"/>
    </source>
</evidence>
<organism evidence="2 3">
    <name type="scientific">Methanospirillum stamsii</name>
    <dbReference type="NCBI Taxonomy" id="1277351"/>
    <lineage>
        <taxon>Archaea</taxon>
        <taxon>Methanobacteriati</taxon>
        <taxon>Methanobacteriota</taxon>
        <taxon>Stenosarchaea group</taxon>
        <taxon>Methanomicrobia</taxon>
        <taxon>Methanomicrobiales</taxon>
        <taxon>Methanospirillaceae</taxon>
        <taxon>Methanospirillum</taxon>
    </lineage>
</organism>
<dbReference type="PANTHER" id="PTHR30217">
    <property type="entry name" value="PEPTIDASE U32 FAMILY"/>
    <property type="match status" value="1"/>
</dbReference>
<name>A0A2V2N880_9EURY</name>
<proteinExistence type="predicted"/>
<dbReference type="InterPro" id="IPR001539">
    <property type="entry name" value="Peptidase_U32"/>
</dbReference>
<dbReference type="Proteomes" id="UP000245934">
    <property type="component" value="Unassembled WGS sequence"/>
</dbReference>
<dbReference type="OrthoDB" id="51464at2157"/>
<keyword evidence="3" id="KW-1185">Reference proteome</keyword>
<protein>
    <submittedName>
        <fullName evidence="2">Peptidase U32</fullName>
    </submittedName>
</protein>
<dbReference type="GeneID" id="97610640"/>
<sequence length="833" mass="91442">MDNSLPLLLAPAGSPVALHAACAAGADAVYLGGRQFGARQFAANFSDDELEQAVRYAHLRGIQVFVTVNTLITENEIPDAIRYLVYLYKIGVDAVLIQDIGLLALAHQCIPDLTLHASTQMGIHNVPGSLFATNQGCSRIVLARELNPEEIREIAEALSGLDVDLEVFAHGALCYAYSGRCLLSSLVGGRSGNRGMCAQPCRKLYQLECGTQDQWGRLENEKPDGYPEYLLSTKDLSVYPVLPEIVNLPVAALKIEGRMRSPEYVGAVTSIYRKALDAIRNGTFHPDPEDIADLAVAFSRRFTTGYVSGAAFSNVMGREYPGNQGYIIGKVISARKGKVQVRLTSSIIPNQGDGLVIRDIDREEGLVLRNTPVVKADIVELPSPFNPKPGAEVSITKRLALEKRISALLASPDERYFGSLRISCSVIFSVDGKISGTGTVIDWNSDAHSFEYLSEEIVEPAKTRSITQDQVREQLNKTGGTLFSFSDISISGEEGLFAPVRVLNNLRREILLAAEEAIIKSRIPRPKSISGILKRCDDITGKKAPVQNIPVSDSRLISIVTSASEARSALENGSFRVYMVWEPFRLDISSLQEYTGQIGIMVPGVIRQKELEIFLTDLQDIISAGIHHLMVDSPGIGECLLEKFPGISVSGYYGLPVTNSRTAEVFSGFEFCTLSPELSGQEIRSLCLGYSQGEGPDIAVCCQGLIEAAVTEDNLCSLSSDNKGNSFAIRDEKRYSFPFYCEKSGRTHILNSQEHSLIDENSELMEFGIRHFIIDARNRGPGYAAEMTGLWKQILYDEISEEERESIREKIIEMSYHGITRSGYRRGLSGIKP</sequence>
<dbReference type="EMBL" id="QGMZ01000015">
    <property type="protein sequence ID" value="PWR74755.1"/>
    <property type="molecule type" value="Genomic_DNA"/>
</dbReference>
<feature type="domain" description="Peptidase U32 collagenase" evidence="1">
    <location>
        <begin position="430"/>
        <end position="518"/>
    </location>
</feature>